<dbReference type="AlphaFoldDB" id="A0A5C3PMJ9"/>
<evidence type="ECO:0000313" key="1">
    <source>
        <dbReference type="EMBL" id="TFK90551.1"/>
    </source>
</evidence>
<sequence length="65" mass="7109">MVIVNEHRPSTNCIDHISDDFWGCIEEGHGNGGYDATPEQVDGGTGVVEWSSEGHKKNAWLVLGR</sequence>
<gene>
    <name evidence="1" type="ORF">K466DRAFT_381451</name>
</gene>
<dbReference type="Proteomes" id="UP000308197">
    <property type="component" value="Unassembled WGS sequence"/>
</dbReference>
<name>A0A5C3PMJ9_9APHY</name>
<reference evidence="1 2" key="1">
    <citation type="journal article" date="2019" name="Nat. Ecol. Evol.">
        <title>Megaphylogeny resolves global patterns of mushroom evolution.</title>
        <authorList>
            <person name="Varga T."/>
            <person name="Krizsan K."/>
            <person name="Foldi C."/>
            <person name="Dima B."/>
            <person name="Sanchez-Garcia M."/>
            <person name="Sanchez-Ramirez S."/>
            <person name="Szollosi G.J."/>
            <person name="Szarkandi J.G."/>
            <person name="Papp V."/>
            <person name="Albert L."/>
            <person name="Andreopoulos W."/>
            <person name="Angelini C."/>
            <person name="Antonin V."/>
            <person name="Barry K.W."/>
            <person name="Bougher N.L."/>
            <person name="Buchanan P."/>
            <person name="Buyck B."/>
            <person name="Bense V."/>
            <person name="Catcheside P."/>
            <person name="Chovatia M."/>
            <person name="Cooper J."/>
            <person name="Damon W."/>
            <person name="Desjardin D."/>
            <person name="Finy P."/>
            <person name="Geml J."/>
            <person name="Haridas S."/>
            <person name="Hughes K."/>
            <person name="Justo A."/>
            <person name="Karasinski D."/>
            <person name="Kautmanova I."/>
            <person name="Kiss B."/>
            <person name="Kocsube S."/>
            <person name="Kotiranta H."/>
            <person name="LaButti K.M."/>
            <person name="Lechner B.E."/>
            <person name="Liimatainen K."/>
            <person name="Lipzen A."/>
            <person name="Lukacs Z."/>
            <person name="Mihaltcheva S."/>
            <person name="Morgado L.N."/>
            <person name="Niskanen T."/>
            <person name="Noordeloos M.E."/>
            <person name="Ohm R.A."/>
            <person name="Ortiz-Santana B."/>
            <person name="Ovrebo C."/>
            <person name="Racz N."/>
            <person name="Riley R."/>
            <person name="Savchenko A."/>
            <person name="Shiryaev A."/>
            <person name="Soop K."/>
            <person name="Spirin V."/>
            <person name="Szebenyi C."/>
            <person name="Tomsovsky M."/>
            <person name="Tulloss R.E."/>
            <person name="Uehling J."/>
            <person name="Grigoriev I.V."/>
            <person name="Vagvolgyi C."/>
            <person name="Papp T."/>
            <person name="Martin F.M."/>
            <person name="Miettinen O."/>
            <person name="Hibbett D.S."/>
            <person name="Nagy L.G."/>
        </authorList>
    </citation>
    <scope>NUCLEOTIDE SEQUENCE [LARGE SCALE GENOMIC DNA]</scope>
    <source>
        <strain evidence="1 2">HHB13444</strain>
    </source>
</reference>
<accession>A0A5C3PMJ9</accession>
<protein>
    <submittedName>
        <fullName evidence="1">Uncharacterized protein</fullName>
    </submittedName>
</protein>
<keyword evidence="2" id="KW-1185">Reference proteome</keyword>
<proteinExistence type="predicted"/>
<evidence type="ECO:0000313" key="2">
    <source>
        <dbReference type="Proteomes" id="UP000308197"/>
    </source>
</evidence>
<dbReference type="InParanoid" id="A0A5C3PMJ9"/>
<dbReference type="EMBL" id="ML211043">
    <property type="protein sequence ID" value="TFK90551.1"/>
    <property type="molecule type" value="Genomic_DNA"/>
</dbReference>
<organism evidence="1 2">
    <name type="scientific">Polyporus arcularius HHB13444</name>
    <dbReference type="NCBI Taxonomy" id="1314778"/>
    <lineage>
        <taxon>Eukaryota</taxon>
        <taxon>Fungi</taxon>
        <taxon>Dikarya</taxon>
        <taxon>Basidiomycota</taxon>
        <taxon>Agaricomycotina</taxon>
        <taxon>Agaricomycetes</taxon>
        <taxon>Polyporales</taxon>
        <taxon>Polyporaceae</taxon>
        <taxon>Polyporus</taxon>
    </lineage>
</organism>